<dbReference type="Proteomes" id="UP000070444">
    <property type="component" value="Unassembled WGS sequence"/>
</dbReference>
<dbReference type="Gene3D" id="3.40.630.30">
    <property type="match status" value="1"/>
</dbReference>
<evidence type="ECO:0000313" key="3">
    <source>
        <dbReference type="EMBL" id="KXN70668.1"/>
    </source>
</evidence>
<dbReference type="OrthoDB" id="41532at2759"/>
<keyword evidence="3" id="KW-0012">Acyltransferase</keyword>
<protein>
    <submittedName>
        <fullName evidence="3">Acyl-CoA N-acyltransferase</fullName>
    </submittedName>
</protein>
<dbReference type="InterPro" id="IPR000182">
    <property type="entry name" value="GNAT_dom"/>
</dbReference>
<accession>A0A137P6P0</accession>
<dbReference type="InterPro" id="IPR016181">
    <property type="entry name" value="Acyl_CoA_acyltransferase"/>
</dbReference>
<dbReference type="SUPFAM" id="SSF55729">
    <property type="entry name" value="Acyl-CoA N-acyltransferases (Nat)"/>
    <property type="match status" value="1"/>
</dbReference>
<feature type="domain" description="N-acetyltransferase" evidence="2">
    <location>
        <begin position="2"/>
        <end position="171"/>
    </location>
</feature>
<evidence type="ECO:0000259" key="2">
    <source>
        <dbReference type="PROSITE" id="PS51186"/>
    </source>
</evidence>
<dbReference type="PANTHER" id="PTHR13947">
    <property type="entry name" value="GNAT FAMILY N-ACETYLTRANSFERASE"/>
    <property type="match status" value="1"/>
</dbReference>
<dbReference type="PROSITE" id="PS51186">
    <property type="entry name" value="GNAT"/>
    <property type="match status" value="1"/>
</dbReference>
<dbReference type="Pfam" id="PF13508">
    <property type="entry name" value="Acetyltransf_7"/>
    <property type="match status" value="1"/>
</dbReference>
<dbReference type="PANTHER" id="PTHR13947:SF37">
    <property type="entry name" value="LD18367P"/>
    <property type="match status" value="1"/>
</dbReference>
<dbReference type="AlphaFoldDB" id="A0A137P6P0"/>
<dbReference type="InterPro" id="IPR050769">
    <property type="entry name" value="NAT_camello-type"/>
</dbReference>
<dbReference type="CDD" id="cd04301">
    <property type="entry name" value="NAT_SF"/>
    <property type="match status" value="1"/>
</dbReference>
<keyword evidence="4" id="KW-1185">Reference proteome</keyword>
<proteinExistence type="predicted"/>
<keyword evidence="1 3" id="KW-0808">Transferase</keyword>
<name>A0A137P6P0_CONC2</name>
<evidence type="ECO:0000313" key="4">
    <source>
        <dbReference type="Proteomes" id="UP000070444"/>
    </source>
</evidence>
<dbReference type="EMBL" id="KQ964496">
    <property type="protein sequence ID" value="KXN70668.1"/>
    <property type="molecule type" value="Genomic_DNA"/>
</dbReference>
<dbReference type="GO" id="GO:0008080">
    <property type="term" value="F:N-acetyltransferase activity"/>
    <property type="evidence" value="ECO:0007669"/>
    <property type="project" value="InterPro"/>
</dbReference>
<gene>
    <name evidence="3" type="ORF">CONCODRAFT_78733</name>
</gene>
<reference evidence="3 4" key="1">
    <citation type="journal article" date="2015" name="Genome Biol. Evol.">
        <title>Phylogenomic analyses indicate that early fungi evolved digesting cell walls of algal ancestors of land plants.</title>
        <authorList>
            <person name="Chang Y."/>
            <person name="Wang S."/>
            <person name="Sekimoto S."/>
            <person name="Aerts A.L."/>
            <person name="Choi C."/>
            <person name="Clum A."/>
            <person name="LaButti K.M."/>
            <person name="Lindquist E.A."/>
            <person name="Yee Ngan C."/>
            <person name="Ohm R.A."/>
            <person name="Salamov A.A."/>
            <person name="Grigoriev I.V."/>
            <person name="Spatafora J.W."/>
            <person name="Berbee M.L."/>
        </authorList>
    </citation>
    <scope>NUCLEOTIDE SEQUENCE [LARGE SCALE GENOMIC DNA]</scope>
    <source>
        <strain evidence="3 4">NRRL 28638</strain>
    </source>
</reference>
<evidence type="ECO:0000256" key="1">
    <source>
        <dbReference type="ARBA" id="ARBA00022679"/>
    </source>
</evidence>
<organism evidence="3 4">
    <name type="scientific">Conidiobolus coronatus (strain ATCC 28846 / CBS 209.66 / NRRL 28638)</name>
    <name type="common">Delacroixia coronata</name>
    <dbReference type="NCBI Taxonomy" id="796925"/>
    <lineage>
        <taxon>Eukaryota</taxon>
        <taxon>Fungi</taxon>
        <taxon>Fungi incertae sedis</taxon>
        <taxon>Zoopagomycota</taxon>
        <taxon>Entomophthoromycotina</taxon>
        <taxon>Entomophthoromycetes</taxon>
        <taxon>Entomophthorales</taxon>
        <taxon>Ancylistaceae</taxon>
        <taxon>Conidiobolus</taxon>
    </lineage>
</organism>
<sequence length="171" mass="19917">MILIRPIQTSDIDQVSKILRLGLMERFGEDEFDDSYNPDIIHIQSYYLDRGHHFFVAEQDNTIIGCVCLIDYSNPIDGLPGYEPKWMGDHQFSSVDLCRIVRLGVLKEFRKSGVGKSLSEEVINHARSKLNKKLILTETNLDWYEPQRIYTKLGFKEVHKDDECIHFINLL</sequence>